<keyword evidence="2" id="KW-1185">Reference proteome</keyword>
<sequence length="106" mass="11586">MIYNILRAAAAAGLVALCAGPVLAEQPSDDATAQGVVKVSCFRGPFTAVIWDHPNESFVDTLMDIGFSHDRAVEIGERVCRDERIVDHHDQIVARTRELIASTPRN</sequence>
<proteinExistence type="predicted"/>
<reference evidence="1 2" key="1">
    <citation type="submission" date="2020-08" db="EMBL/GenBank/DDBJ databases">
        <title>Genome sequence of Rhodobacteraceae bacterium Lw-13e.</title>
        <authorList>
            <person name="Poehlein A."/>
            <person name="Wolter L."/>
            <person name="Daniel R."/>
            <person name="Brinkhoff T."/>
        </authorList>
    </citation>
    <scope>NUCLEOTIDE SEQUENCE [LARGE SCALE GENOMIC DNA]</scope>
    <source>
        <strain evidence="1 2">Lw-13e</strain>
    </source>
</reference>
<protein>
    <submittedName>
        <fullName evidence="1">Uncharacterized protein</fullName>
    </submittedName>
</protein>
<evidence type="ECO:0000313" key="1">
    <source>
        <dbReference type="EMBL" id="QPM91894.1"/>
    </source>
</evidence>
<name>A0A418SJH5_9RHOB</name>
<dbReference type="AlphaFoldDB" id="A0A418SJH5"/>
<dbReference type="OrthoDB" id="7744610at2"/>
<accession>A0A418SJH5</accession>
<dbReference type="RefSeq" id="WP_119838249.1">
    <property type="nucleotide sequence ID" value="NZ_CP060436.1"/>
</dbReference>
<organism evidence="1 2">
    <name type="scientific">Pseudooceanicola algae</name>
    <dbReference type="NCBI Taxonomy" id="1537215"/>
    <lineage>
        <taxon>Bacteria</taxon>
        <taxon>Pseudomonadati</taxon>
        <taxon>Pseudomonadota</taxon>
        <taxon>Alphaproteobacteria</taxon>
        <taxon>Rhodobacterales</taxon>
        <taxon>Paracoccaceae</taxon>
        <taxon>Pseudooceanicola</taxon>
    </lineage>
</organism>
<dbReference type="KEGG" id="palw:PSAL_031560"/>
<dbReference type="Proteomes" id="UP000283786">
    <property type="component" value="Chromosome"/>
</dbReference>
<evidence type="ECO:0000313" key="2">
    <source>
        <dbReference type="Proteomes" id="UP000283786"/>
    </source>
</evidence>
<dbReference type="EMBL" id="CP060436">
    <property type="protein sequence ID" value="QPM91894.1"/>
    <property type="molecule type" value="Genomic_DNA"/>
</dbReference>
<gene>
    <name evidence="1" type="ORF">PSAL_031560</name>
</gene>